<comment type="caution">
    <text evidence="3">The sequence shown here is derived from an EMBL/GenBank/DDBJ whole genome shotgun (WGS) entry which is preliminary data.</text>
</comment>
<dbReference type="SUPFAM" id="SSF52768">
    <property type="entry name" value="Arginase/deacetylase"/>
    <property type="match status" value="1"/>
</dbReference>
<accession>A0A315VXS6</accession>
<dbReference type="STRING" id="33528.ENSGAFP00000030787"/>
<dbReference type="GO" id="GO:0016787">
    <property type="term" value="F:hydrolase activity"/>
    <property type="evidence" value="ECO:0007669"/>
    <property type="project" value="UniProtKB-KW"/>
</dbReference>
<dbReference type="Gene3D" id="3.40.800.20">
    <property type="entry name" value="Histone deacetylase domain"/>
    <property type="match status" value="2"/>
</dbReference>
<dbReference type="AlphaFoldDB" id="A0A315VXS6"/>
<proteinExistence type="predicted"/>
<dbReference type="CDD" id="cd09993">
    <property type="entry name" value="HDAC_classIV"/>
    <property type="match status" value="1"/>
</dbReference>
<dbReference type="PANTHER" id="PTHR10625:SF19">
    <property type="entry name" value="HISTONE DEACETYLASE 12"/>
    <property type="match status" value="1"/>
</dbReference>
<sequence>MLPYCPPDVRKDWESFSKRRIARSLPTWFWDWFAVEYDAARMKKDRPWCELYHALCQPEDREAWAGGTGLPPAGDRADVRALSYLWQLCDKGSALFSSKWPLFESSSTGNRREDLGKCEEAGGDRRGQEGSLFLTVLGHRVLVKLHPEAWLLMQAELVLVEKVMVLGLCFTTCGKSEILASSPCPHLLQHALPGLEIYQEIPSAQSRAVEGEDESTEELAGLTNDLHEENIFQDPPHYSRTPCWSHANLWQMFPCGTKNLLFTPQVRTESSGLPIVHHSKYVCDLPANHRFPMSKFPRVLHFLLQDQVITERQVWAPEIASKDLLGAVHTEDYLNNFISGRINEQEQRRTGFPWSEGIVRRCRYETGGTVLAAEVALQRGLACSTAGGTHHAFPSYGSGFCLLNDLAVAAKYLMNSSSRKRTVLIVDLDVHQGDGTAFIFKDEPSCIVGKISPSVNNRVTWILAWRMGWKTRIAEHLPWLLETFRPDLVLYDAGVDPHWEDELGRLRLTDQGLYQRDLYVMKTVVKRGVPIATVIGGGYSRDIDKLALRHSIVHRAATQVWRECGMSVSESKTSSSDPITDGGEKKLETCLMRPRPLVRWLDLFPSFSPVADDKCPRSLEDGQEMAKLPKSNTESRDLEKNHSLCVLCCGTVWFTSSSSATEDVLLTFL</sequence>
<evidence type="ECO:0000259" key="2">
    <source>
        <dbReference type="Pfam" id="PF00850"/>
    </source>
</evidence>
<evidence type="ECO:0000256" key="1">
    <source>
        <dbReference type="ARBA" id="ARBA00022801"/>
    </source>
</evidence>
<dbReference type="InterPro" id="IPR044150">
    <property type="entry name" value="HDAC_classIV"/>
</dbReference>
<dbReference type="PANTHER" id="PTHR10625">
    <property type="entry name" value="HISTONE DEACETYLASE HDAC1-RELATED"/>
    <property type="match status" value="1"/>
</dbReference>
<dbReference type="Pfam" id="PF00850">
    <property type="entry name" value="Hist_deacetyl"/>
    <property type="match status" value="2"/>
</dbReference>
<organism evidence="3 4">
    <name type="scientific">Gambusia affinis</name>
    <name type="common">Western mosquitofish</name>
    <name type="synonym">Heterandria affinis</name>
    <dbReference type="NCBI Taxonomy" id="33528"/>
    <lineage>
        <taxon>Eukaryota</taxon>
        <taxon>Metazoa</taxon>
        <taxon>Chordata</taxon>
        <taxon>Craniata</taxon>
        <taxon>Vertebrata</taxon>
        <taxon>Euteleostomi</taxon>
        <taxon>Actinopterygii</taxon>
        <taxon>Neopterygii</taxon>
        <taxon>Teleostei</taxon>
        <taxon>Neoteleostei</taxon>
        <taxon>Acanthomorphata</taxon>
        <taxon>Ovalentaria</taxon>
        <taxon>Atherinomorphae</taxon>
        <taxon>Cyprinodontiformes</taxon>
        <taxon>Poeciliidae</taxon>
        <taxon>Poeciliinae</taxon>
        <taxon>Gambusia</taxon>
    </lineage>
</organism>
<dbReference type="EMBL" id="NHOQ01000959">
    <property type="protein sequence ID" value="PWA28027.1"/>
    <property type="molecule type" value="Genomic_DNA"/>
</dbReference>
<dbReference type="InterPro" id="IPR000286">
    <property type="entry name" value="HDACs"/>
</dbReference>
<dbReference type="InterPro" id="IPR023696">
    <property type="entry name" value="Ureohydrolase_dom_sf"/>
</dbReference>
<keyword evidence="4" id="KW-1185">Reference proteome</keyword>
<feature type="domain" description="Histone deacetylase" evidence="2">
    <location>
        <begin position="289"/>
        <end position="446"/>
    </location>
</feature>
<dbReference type="GO" id="GO:0004407">
    <property type="term" value="F:histone deacetylase activity"/>
    <property type="evidence" value="ECO:0007669"/>
    <property type="project" value="InterPro"/>
</dbReference>
<keyword evidence="1" id="KW-0378">Hydrolase</keyword>
<gene>
    <name evidence="3" type="ORF">CCH79_00012144</name>
</gene>
<dbReference type="PRINTS" id="PR01270">
    <property type="entry name" value="HDASUPER"/>
</dbReference>
<protein>
    <recommendedName>
        <fullName evidence="2">Histone deacetylase domain-containing protein</fullName>
    </recommendedName>
</protein>
<dbReference type="InterPro" id="IPR023801">
    <property type="entry name" value="His_deacetylse_dom"/>
</dbReference>
<feature type="domain" description="Histone deacetylase" evidence="2">
    <location>
        <begin position="472"/>
        <end position="543"/>
    </location>
</feature>
<dbReference type="Proteomes" id="UP000250572">
    <property type="component" value="Unassembled WGS sequence"/>
</dbReference>
<reference evidence="3 4" key="1">
    <citation type="journal article" date="2018" name="G3 (Bethesda)">
        <title>A High-Quality Reference Genome for the Invasive Mosquitofish Gambusia affinis Using a Chicago Library.</title>
        <authorList>
            <person name="Hoffberg S.L."/>
            <person name="Troendle N.J."/>
            <person name="Glenn T.C."/>
            <person name="Mahmud O."/>
            <person name="Louha S."/>
            <person name="Chalopin D."/>
            <person name="Bennetzen J.L."/>
            <person name="Mauricio R."/>
        </authorList>
    </citation>
    <scope>NUCLEOTIDE SEQUENCE [LARGE SCALE GENOMIC DNA]</scope>
    <source>
        <strain evidence="3">NE01/NJP1002.9</strain>
        <tissue evidence="3">Muscle</tissue>
    </source>
</reference>
<evidence type="ECO:0000313" key="4">
    <source>
        <dbReference type="Proteomes" id="UP000250572"/>
    </source>
</evidence>
<name>A0A315VXS6_GAMAF</name>
<dbReference type="InterPro" id="IPR037138">
    <property type="entry name" value="His_deacetylse_dom_sf"/>
</dbReference>
<evidence type="ECO:0000313" key="3">
    <source>
        <dbReference type="EMBL" id="PWA28027.1"/>
    </source>
</evidence>
<dbReference type="GO" id="GO:0040029">
    <property type="term" value="P:epigenetic regulation of gene expression"/>
    <property type="evidence" value="ECO:0007669"/>
    <property type="project" value="TreeGrafter"/>
</dbReference>